<evidence type="ECO:0000259" key="1">
    <source>
        <dbReference type="PROSITE" id="PS51671"/>
    </source>
</evidence>
<dbReference type="Gene3D" id="3.30.70.260">
    <property type="match status" value="1"/>
</dbReference>
<dbReference type="SUPFAM" id="SSF55021">
    <property type="entry name" value="ACT-like"/>
    <property type="match status" value="1"/>
</dbReference>
<feature type="domain" description="ACT" evidence="1">
    <location>
        <begin position="219"/>
        <end position="296"/>
    </location>
</feature>
<dbReference type="OrthoDB" id="419181at2759"/>
<dbReference type="CDD" id="cd02116">
    <property type="entry name" value="ACT"/>
    <property type="match status" value="1"/>
</dbReference>
<dbReference type="InterPro" id="IPR002912">
    <property type="entry name" value="ACT_dom"/>
</dbReference>
<dbReference type="Proteomes" id="UP000654075">
    <property type="component" value="Unassembled WGS sequence"/>
</dbReference>
<organism evidence="2 3">
    <name type="scientific">Polarella glacialis</name>
    <name type="common">Dinoflagellate</name>
    <dbReference type="NCBI Taxonomy" id="89957"/>
    <lineage>
        <taxon>Eukaryota</taxon>
        <taxon>Sar</taxon>
        <taxon>Alveolata</taxon>
        <taxon>Dinophyceae</taxon>
        <taxon>Suessiales</taxon>
        <taxon>Suessiaceae</taxon>
        <taxon>Polarella</taxon>
    </lineage>
</organism>
<evidence type="ECO:0000313" key="2">
    <source>
        <dbReference type="EMBL" id="CAE8621597.1"/>
    </source>
</evidence>
<name>A0A813G9N3_POLGL</name>
<dbReference type="InterPro" id="IPR045865">
    <property type="entry name" value="ACT-like_dom_sf"/>
</dbReference>
<dbReference type="PROSITE" id="PS51671">
    <property type="entry name" value="ACT"/>
    <property type="match status" value="1"/>
</dbReference>
<accession>A0A813G9N3</accession>
<sequence length="369" mass="39642">MNAYLMYGFVHCPLRQFHCCHASFSRRVSALPASRAASQVAVEVCRSRAFTSSSSAEVSALKGKEDASSASSFKRVILTFSGKVRASSGSEIWSRVAQVMSAAGANIETAGGTFVPMELGSEEAESESFSVSAFGACISPSILPADGLREEPLLGCTMFLKAVLPNERVSDLMQLLRTQSPLQVYTISLSSDAVPCSATDSCPERDLQTGEAGDRETGTLYLFGVDQPGQLARITEMLSRHGVSVSHLRVQSGGPDPAKCDFAPSASGGGPLAENRIRIIYNAASTDTEKLRRDIQRVGEEVGYSVTCLSMDSESQFRAMTPSYVLRRKAFAVAYLQEVSAKSKVVDLVPDGSARRRVLRRRVLAAEIS</sequence>
<dbReference type="OMA" id="HAQFRTF"/>
<gene>
    <name evidence="2" type="ORF">PGLA1383_LOCUS39116</name>
</gene>
<dbReference type="AlphaFoldDB" id="A0A813G9N3"/>
<protein>
    <recommendedName>
        <fullName evidence="1">ACT domain-containing protein</fullName>
    </recommendedName>
</protein>
<reference evidence="2" key="1">
    <citation type="submission" date="2021-02" db="EMBL/GenBank/DDBJ databases">
        <authorList>
            <person name="Dougan E. K."/>
            <person name="Rhodes N."/>
            <person name="Thang M."/>
            <person name="Chan C."/>
        </authorList>
    </citation>
    <scope>NUCLEOTIDE SEQUENCE</scope>
</reference>
<evidence type="ECO:0000313" key="3">
    <source>
        <dbReference type="Proteomes" id="UP000654075"/>
    </source>
</evidence>
<keyword evidence="3" id="KW-1185">Reference proteome</keyword>
<dbReference type="EMBL" id="CAJNNV010027776">
    <property type="protein sequence ID" value="CAE8621597.1"/>
    <property type="molecule type" value="Genomic_DNA"/>
</dbReference>
<proteinExistence type="predicted"/>
<comment type="caution">
    <text evidence="2">The sequence shown here is derived from an EMBL/GenBank/DDBJ whole genome shotgun (WGS) entry which is preliminary data.</text>
</comment>